<gene>
    <name evidence="1" type="ORF">AMST5_00502</name>
</gene>
<organism evidence="1">
    <name type="scientific">freshwater sediment metagenome</name>
    <dbReference type="NCBI Taxonomy" id="556182"/>
    <lineage>
        <taxon>unclassified sequences</taxon>
        <taxon>metagenomes</taxon>
        <taxon>ecological metagenomes</taxon>
    </lineage>
</organism>
<protein>
    <submittedName>
        <fullName evidence="1">Uncharacterized protein</fullName>
    </submittedName>
</protein>
<name>A0AA48RBV8_9ZZZZ</name>
<evidence type="ECO:0000313" key="1">
    <source>
        <dbReference type="EMBL" id="CAJ0852008.1"/>
    </source>
</evidence>
<reference evidence="1" key="1">
    <citation type="submission" date="2023-07" db="EMBL/GenBank/DDBJ databases">
        <authorList>
            <person name="Pelsma A.J. K."/>
        </authorList>
    </citation>
    <scope>NUCLEOTIDE SEQUENCE</scope>
</reference>
<sequence>MRLLFIVPSNAHKTTAGARIRYDRLALSGDYFDVSILSIGELTRDDFSSCDVCILSKTYSSEAIAIAQAVKSMGKIVGLDLFDDYFTQWGDSRLLKFRRWLRRACEVCDFALCSTGAMRRIVGHYAAELPVHILPDLYPETDPEALAPVVAEKLARTKRERSIDLLWFGIGSNPLFPVGLQDLAAYASGLRALASGGFKPTLTILTNRPALRPERLAQLSGLPIDYRIEFWSLEAEKEALAKAFACFLPVNGQSFSRAKSLNRALTAVSAGAQVLSPGFPLYAELDPVIYENPAELVVDAEMGRCRICEDNVAEVARIVARTSAVTSLASDLALFLEARIRKNEEKKSSGACPAGIGLIYGLTLDVQALMGANAAGVLSIASPFVQLERAYDVRFDYTSGRRFDIWITPQMKGHLAPDLGARLAAPVKRGKLKMHKVDIGDAALLEKTPPISPGDLRPILQETEAYRSLLGEVERVCRILFPAFQFSLAEINASRAPAVTAPSLAVAQ</sequence>
<accession>A0AA48RBV8</accession>
<dbReference type="EMBL" id="OY288114">
    <property type="protein sequence ID" value="CAJ0852008.1"/>
    <property type="molecule type" value="Genomic_DNA"/>
</dbReference>
<proteinExistence type="predicted"/>
<dbReference type="AlphaFoldDB" id="A0AA48RBV8"/>